<accession>D6U6G2</accession>
<dbReference type="Proteomes" id="UP000004508">
    <property type="component" value="Unassembled WGS sequence"/>
</dbReference>
<feature type="compositionally biased region" description="Low complexity" evidence="1">
    <location>
        <begin position="98"/>
        <end position="119"/>
    </location>
</feature>
<name>D6U6G2_KTERA</name>
<feature type="compositionally biased region" description="Polar residues" evidence="1">
    <location>
        <begin position="120"/>
        <end position="272"/>
    </location>
</feature>
<dbReference type="Gene3D" id="2.60.120.560">
    <property type="entry name" value="Exo-inulinase, domain 1"/>
    <property type="match status" value="1"/>
</dbReference>
<dbReference type="OrthoDB" id="149977at2"/>
<evidence type="ECO:0000313" key="3">
    <source>
        <dbReference type="EMBL" id="EFH80573.1"/>
    </source>
</evidence>
<keyword evidence="2" id="KW-0472">Membrane</keyword>
<feature type="transmembrane region" description="Helical" evidence="2">
    <location>
        <begin position="291"/>
        <end position="315"/>
    </location>
</feature>
<dbReference type="EMBL" id="ADVG01000005">
    <property type="protein sequence ID" value="EFH80573.1"/>
    <property type="molecule type" value="Genomic_DNA"/>
</dbReference>
<evidence type="ECO:0008006" key="5">
    <source>
        <dbReference type="Google" id="ProtNLM"/>
    </source>
</evidence>
<feature type="region of interest" description="Disordered" evidence="1">
    <location>
        <begin position="41"/>
        <end position="284"/>
    </location>
</feature>
<comment type="caution">
    <text evidence="3">The sequence shown here is derived from an EMBL/GenBank/DDBJ whole genome shotgun (WGS) entry which is preliminary data.</text>
</comment>
<feature type="compositionally biased region" description="Polar residues" evidence="1">
    <location>
        <begin position="70"/>
        <end position="87"/>
    </location>
</feature>
<keyword evidence="4" id="KW-1185">Reference proteome</keyword>
<keyword evidence="2" id="KW-0812">Transmembrane</keyword>
<dbReference type="STRING" id="485913.Krac_1188"/>
<evidence type="ECO:0000256" key="1">
    <source>
        <dbReference type="SAM" id="MobiDB-lite"/>
    </source>
</evidence>
<proteinExistence type="predicted"/>
<dbReference type="InParanoid" id="D6U6G2"/>
<organism evidence="3 4">
    <name type="scientific">Ktedonobacter racemifer DSM 44963</name>
    <dbReference type="NCBI Taxonomy" id="485913"/>
    <lineage>
        <taxon>Bacteria</taxon>
        <taxon>Bacillati</taxon>
        <taxon>Chloroflexota</taxon>
        <taxon>Ktedonobacteria</taxon>
        <taxon>Ktedonobacterales</taxon>
        <taxon>Ktedonobacteraceae</taxon>
        <taxon>Ktedonobacter</taxon>
    </lineage>
</organism>
<dbReference type="eggNOG" id="COG3266">
    <property type="taxonomic scope" value="Bacteria"/>
</dbReference>
<sequence>MSSSVFNIQGRQCPRCGAASPMNEGRCRNCGLLFESGPAMGNQGNSGSPFGSNFPPSMPGLNQGGGPGWNQPTNAPDSAPDNRSQWGQFAAPQWGQSAPAQEPANANAPWGAPANAAPGSGTQWNQAQPQTGSGQWNQAQPQTGSGQWNQAQPQTGSGQWNQAQPQTGSGQWNQAQPQTGSGQWNQPQTPMGSGQWGQPQGATDSATQWNQPQTSMGSGQWNQPQTPMGSGQWNQPQAPNGSGMQWGQNGMESGSPFAGNQGNERTTGNSIPFSPAPDPFALSEQQKRPRWGMIIGAVVLVLVVIIAGVGGSLIFSHGNNTDANKSTATVNTLKPLSTPTGKPLFADTFANNNNGWHLEKDAKGAFAASLSNGALTLKDNDNKLFTETLPDSKSYGDFQLFVNATLSKGDPNPQSGGGGYGVVIRAAAAQNGSLATFYRLELYGDGTYTIFKGMSDPAKTTVLEAQTLVPNAASPAIQPMGKTNQIVVKAKGSTMTFIVNGQTIKTISDNSYLSGSVAFFVSNLPKTKPGAEAQFTNLAIFPPQ</sequence>
<dbReference type="RefSeq" id="WP_007923241.1">
    <property type="nucleotide sequence ID" value="NZ_ADVG01000005.1"/>
</dbReference>
<protein>
    <recommendedName>
        <fullName evidence="5">3-keto-disaccharide hydrolase domain-containing protein</fullName>
    </recommendedName>
</protein>
<evidence type="ECO:0000256" key="2">
    <source>
        <dbReference type="SAM" id="Phobius"/>
    </source>
</evidence>
<dbReference type="AlphaFoldDB" id="D6U6G2"/>
<evidence type="ECO:0000313" key="4">
    <source>
        <dbReference type="Proteomes" id="UP000004508"/>
    </source>
</evidence>
<reference evidence="3 4" key="1">
    <citation type="journal article" date="2011" name="Stand. Genomic Sci.">
        <title>Non-contiguous finished genome sequence and contextual data of the filamentous soil bacterium Ktedonobacter racemifer type strain (SOSP1-21).</title>
        <authorList>
            <person name="Chang Y.J."/>
            <person name="Land M."/>
            <person name="Hauser L."/>
            <person name="Chertkov O."/>
            <person name="Del Rio T.G."/>
            <person name="Nolan M."/>
            <person name="Copeland A."/>
            <person name="Tice H."/>
            <person name="Cheng J.F."/>
            <person name="Lucas S."/>
            <person name="Han C."/>
            <person name="Goodwin L."/>
            <person name="Pitluck S."/>
            <person name="Ivanova N."/>
            <person name="Ovchinikova G."/>
            <person name="Pati A."/>
            <person name="Chen A."/>
            <person name="Palaniappan K."/>
            <person name="Mavromatis K."/>
            <person name="Liolios K."/>
            <person name="Brettin T."/>
            <person name="Fiebig A."/>
            <person name="Rohde M."/>
            <person name="Abt B."/>
            <person name="Goker M."/>
            <person name="Detter J.C."/>
            <person name="Woyke T."/>
            <person name="Bristow J."/>
            <person name="Eisen J.A."/>
            <person name="Markowitz V."/>
            <person name="Hugenholtz P."/>
            <person name="Kyrpides N.C."/>
            <person name="Klenk H.P."/>
            <person name="Lapidus A."/>
        </authorList>
    </citation>
    <scope>NUCLEOTIDE SEQUENCE [LARGE SCALE GENOMIC DNA]</scope>
    <source>
        <strain evidence="4">DSM 44963</strain>
    </source>
</reference>
<feature type="compositionally biased region" description="Low complexity" evidence="1">
    <location>
        <begin position="45"/>
        <end position="55"/>
    </location>
</feature>
<keyword evidence="2" id="KW-1133">Transmembrane helix</keyword>
<gene>
    <name evidence="3" type="ORF">Krac_1188</name>
</gene>